<evidence type="ECO:0000313" key="2">
    <source>
        <dbReference type="Proteomes" id="UP000008206"/>
    </source>
</evidence>
<accession>E0UFJ2</accession>
<dbReference type="EMBL" id="CP002198">
    <property type="protein sequence ID" value="ADN16686.1"/>
    <property type="molecule type" value="Genomic_DNA"/>
</dbReference>
<proteinExistence type="predicted"/>
<dbReference type="AlphaFoldDB" id="E0UFJ2"/>
<reference evidence="2" key="1">
    <citation type="journal article" date="2011" name="MBio">
        <title>Novel metabolic attributes of the genus Cyanothece, comprising a group of unicellular nitrogen-fixing Cyanobacteria.</title>
        <authorList>
            <person name="Bandyopadhyay A."/>
            <person name="Elvitigala T."/>
            <person name="Welsh E."/>
            <person name="Stockel J."/>
            <person name="Liberton M."/>
            <person name="Min H."/>
            <person name="Sherman L.A."/>
            <person name="Pakrasi H.B."/>
        </authorList>
    </citation>
    <scope>NUCLEOTIDE SEQUENCE [LARGE SCALE GENOMIC DNA]</scope>
    <source>
        <strain evidence="2">PCC 7822</strain>
    </source>
</reference>
<dbReference type="eggNOG" id="ENOG50331PH">
    <property type="taxonomic scope" value="Bacteria"/>
</dbReference>
<dbReference type="HOGENOM" id="CLU_200990_1_0_3"/>
<organism evidence="1 2">
    <name type="scientific">Gloeothece verrucosa (strain PCC 7822)</name>
    <name type="common">Cyanothece sp. (strain PCC 7822)</name>
    <dbReference type="NCBI Taxonomy" id="497965"/>
    <lineage>
        <taxon>Bacteria</taxon>
        <taxon>Bacillati</taxon>
        <taxon>Cyanobacteriota</taxon>
        <taxon>Cyanophyceae</taxon>
        <taxon>Oscillatoriophycideae</taxon>
        <taxon>Chroococcales</taxon>
        <taxon>Aphanothecaceae</taxon>
        <taxon>Gloeothece</taxon>
        <taxon>Gloeothece verrucosa</taxon>
    </lineage>
</organism>
<keyword evidence="2" id="KW-1185">Reference proteome</keyword>
<sequence length="52" mass="6110">MLSDPIVEEIPSFREAHSKQFNNDLKAIYQDLKEQEKKSKRKFVSYAPKSPL</sequence>
<dbReference type="RefSeq" id="WP_013324726.1">
    <property type="nucleotide sequence ID" value="NC_014501.1"/>
</dbReference>
<evidence type="ECO:0000313" key="1">
    <source>
        <dbReference type="EMBL" id="ADN16686.1"/>
    </source>
</evidence>
<dbReference type="KEGG" id="cyj:Cyan7822_4784"/>
<protein>
    <submittedName>
        <fullName evidence="1">Uncharacterized protein</fullName>
    </submittedName>
</protein>
<name>E0UFJ2_GLOV7</name>
<gene>
    <name evidence="1" type="ordered locus">Cyan7822_4784</name>
</gene>
<dbReference type="Proteomes" id="UP000008206">
    <property type="component" value="Chromosome"/>
</dbReference>